<evidence type="ECO:0000313" key="1">
    <source>
        <dbReference type="EMBL" id="GIQ67279.1"/>
    </source>
</evidence>
<comment type="caution">
    <text evidence="1">The sequence shown here is derived from an EMBL/GenBank/DDBJ whole genome shotgun (WGS) entry which is preliminary data.</text>
</comment>
<dbReference type="EMBL" id="BOVK01000002">
    <property type="protein sequence ID" value="GIQ67279.1"/>
    <property type="molecule type" value="Genomic_DNA"/>
</dbReference>
<dbReference type="RefSeq" id="WP_213409886.1">
    <property type="nucleotide sequence ID" value="NZ_BOVK01000002.1"/>
</dbReference>
<gene>
    <name evidence="1" type="ORF">XYCOK13_01030</name>
</gene>
<name>A0A8J4M0B7_9BACL</name>
<sequence>MYHNGEALTKDHHFRDHIDHSVPIQVYWQDTHQDIGFIDEFSEKFVRIQRMIYMREHFTFISRPGY</sequence>
<protein>
    <submittedName>
        <fullName evidence="1">Uncharacterized protein</fullName>
    </submittedName>
</protein>
<dbReference type="AlphaFoldDB" id="A0A8J4M0B7"/>
<accession>A0A8J4M0B7</accession>
<evidence type="ECO:0000313" key="2">
    <source>
        <dbReference type="Proteomes" id="UP000677918"/>
    </source>
</evidence>
<dbReference type="Proteomes" id="UP000677918">
    <property type="component" value="Unassembled WGS sequence"/>
</dbReference>
<reference evidence="1" key="1">
    <citation type="submission" date="2021-04" db="EMBL/GenBank/DDBJ databases">
        <title>Draft genome sequence of Xylanibacillus composti strain K13.</title>
        <authorList>
            <person name="Uke A."/>
            <person name="Chhe C."/>
            <person name="Baramee S."/>
            <person name="Kosugi A."/>
        </authorList>
    </citation>
    <scope>NUCLEOTIDE SEQUENCE</scope>
    <source>
        <strain evidence="1">K13</strain>
    </source>
</reference>
<organism evidence="1 2">
    <name type="scientific">Xylanibacillus composti</name>
    <dbReference type="NCBI Taxonomy" id="1572762"/>
    <lineage>
        <taxon>Bacteria</taxon>
        <taxon>Bacillati</taxon>
        <taxon>Bacillota</taxon>
        <taxon>Bacilli</taxon>
        <taxon>Bacillales</taxon>
        <taxon>Paenibacillaceae</taxon>
        <taxon>Xylanibacillus</taxon>
    </lineage>
</organism>
<keyword evidence="2" id="KW-1185">Reference proteome</keyword>
<proteinExistence type="predicted"/>